<proteinExistence type="predicted"/>
<name>A0A0F9SND4_9ZZZZ</name>
<sequence length="61" mass="7220">MLSSQKIEEFWAEFLKDLQILTDIIKNGKEQDAKIYVESLDGKERKIIAADTYYTIFKVYK</sequence>
<organism evidence="1">
    <name type="scientific">marine sediment metagenome</name>
    <dbReference type="NCBI Taxonomy" id="412755"/>
    <lineage>
        <taxon>unclassified sequences</taxon>
        <taxon>metagenomes</taxon>
        <taxon>ecological metagenomes</taxon>
    </lineage>
</organism>
<gene>
    <name evidence="1" type="ORF">LCGC14_0753780</name>
</gene>
<dbReference type="EMBL" id="LAZR01001832">
    <property type="protein sequence ID" value="KKN38401.1"/>
    <property type="molecule type" value="Genomic_DNA"/>
</dbReference>
<comment type="caution">
    <text evidence="1">The sequence shown here is derived from an EMBL/GenBank/DDBJ whole genome shotgun (WGS) entry which is preliminary data.</text>
</comment>
<accession>A0A0F9SND4</accession>
<reference evidence="1" key="1">
    <citation type="journal article" date="2015" name="Nature">
        <title>Complex archaea that bridge the gap between prokaryotes and eukaryotes.</title>
        <authorList>
            <person name="Spang A."/>
            <person name="Saw J.H."/>
            <person name="Jorgensen S.L."/>
            <person name="Zaremba-Niedzwiedzka K."/>
            <person name="Martijn J."/>
            <person name="Lind A.E."/>
            <person name="van Eijk R."/>
            <person name="Schleper C."/>
            <person name="Guy L."/>
            <person name="Ettema T.J."/>
        </authorList>
    </citation>
    <scope>NUCLEOTIDE SEQUENCE</scope>
</reference>
<dbReference type="AlphaFoldDB" id="A0A0F9SND4"/>
<evidence type="ECO:0000313" key="1">
    <source>
        <dbReference type="EMBL" id="KKN38401.1"/>
    </source>
</evidence>
<protein>
    <submittedName>
        <fullName evidence="1">Uncharacterized protein</fullName>
    </submittedName>
</protein>